<evidence type="ECO:0000313" key="6">
    <source>
        <dbReference type="EMBL" id="PPQ98777.1"/>
    </source>
</evidence>
<dbReference type="InterPro" id="IPR018171">
    <property type="entry name" value="Pept_tRNA_hydro_CS"/>
</dbReference>
<dbReference type="EMBL" id="NHTK01001376">
    <property type="protein sequence ID" value="PPQ98777.1"/>
    <property type="molecule type" value="Genomic_DNA"/>
</dbReference>
<keyword evidence="7" id="KW-1185">Reference proteome</keyword>
<dbReference type="GO" id="GO:0000049">
    <property type="term" value="F:tRNA binding"/>
    <property type="evidence" value="ECO:0007669"/>
    <property type="project" value="UniProtKB-KW"/>
</dbReference>
<dbReference type="AlphaFoldDB" id="A0A409Y6V4"/>
<dbReference type="Pfam" id="PF01195">
    <property type="entry name" value="Pept_tRNA_hydro"/>
    <property type="match status" value="1"/>
</dbReference>
<dbReference type="Gene3D" id="3.40.50.1470">
    <property type="entry name" value="Peptidyl-tRNA hydrolase"/>
    <property type="match status" value="1"/>
</dbReference>
<comment type="caution">
    <text evidence="6">The sequence shown here is derived from an EMBL/GenBank/DDBJ whole genome shotgun (WGS) entry which is preliminary data.</text>
</comment>
<name>A0A409Y6V4_9AGAR</name>
<reference evidence="6 7" key="1">
    <citation type="journal article" date="2018" name="Evol. Lett.">
        <title>Horizontal gene cluster transfer increased hallucinogenic mushroom diversity.</title>
        <authorList>
            <person name="Reynolds H.T."/>
            <person name="Vijayakumar V."/>
            <person name="Gluck-Thaler E."/>
            <person name="Korotkin H.B."/>
            <person name="Matheny P.B."/>
            <person name="Slot J.C."/>
        </authorList>
    </citation>
    <scope>NUCLEOTIDE SEQUENCE [LARGE SCALE GENOMIC DNA]</scope>
    <source>
        <strain evidence="6 7">2629</strain>
    </source>
</reference>
<dbReference type="SUPFAM" id="SSF53178">
    <property type="entry name" value="Peptidyl-tRNA hydrolase-like"/>
    <property type="match status" value="1"/>
</dbReference>
<keyword evidence="4" id="KW-0694">RNA-binding</keyword>
<dbReference type="PANTHER" id="PTHR17224">
    <property type="entry name" value="PEPTIDYL-TRNA HYDROLASE"/>
    <property type="match status" value="1"/>
</dbReference>
<evidence type="ECO:0000256" key="5">
    <source>
        <dbReference type="ARBA" id="ARBA00038063"/>
    </source>
</evidence>
<dbReference type="PANTHER" id="PTHR17224:SF1">
    <property type="entry name" value="PEPTIDYL-TRNA HYDROLASE"/>
    <property type="match status" value="1"/>
</dbReference>
<dbReference type="FunCoup" id="A0A409Y6V4">
    <property type="interactions" value="104"/>
</dbReference>
<dbReference type="InParanoid" id="A0A409Y6V4"/>
<dbReference type="STRING" id="181874.A0A409Y6V4"/>
<dbReference type="InterPro" id="IPR036416">
    <property type="entry name" value="Pept_tRNA_hydro_sf"/>
</dbReference>
<organism evidence="6 7">
    <name type="scientific">Panaeolus cyanescens</name>
    <dbReference type="NCBI Taxonomy" id="181874"/>
    <lineage>
        <taxon>Eukaryota</taxon>
        <taxon>Fungi</taxon>
        <taxon>Dikarya</taxon>
        <taxon>Basidiomycota</taxon>
        <taxon>Agaricomycotina</taxon>
        <taxon>Agaricomycetes</taxon>
        <taxon>Agaricomycetidae</taxon>
        <taxon>Agaricales</taxon>
        <taxon>Agaricineae</taxon>
        <taxon>Galeropsidaceae</taxon>
        <taxon>Panaeolus</taxon>
    </lineage>
</organism>
<accession>A0A409Y6V4</accession>
<dbReference type="PROSITE" id="PS01196">
    <property type="entry name" value="PEPT_TRNA_HYDROL_2"/>
    <property type="match status" value="1"/>
</dbReference>
<keyword evidence="2" id="KW-0820">tRNA-binding</keyword>
<dbReference type="NCBIfam" id="TIGR00447">
    <property type="entry name" value="pth"/>
    <property type="match status" value="1"/>
</dbReference>
<evidence type="ECO:0000256" key="1">
    <source>
        <dbReference type="ARBA" id="ARBA00013260"/>
    </source>
</evidence>
<keyword evidence="3" id="KW-0378">Hydrolase</keyword>
<evidence type="ECO:0000256" key="3">
    <source>
        <dbReference type="ARBA" id="ARBA00022801"/>
    </source>
</evidence>
<protein>
    <recommendedName>
        <fullName evidence="1">peptidyl-tRNA hydrolase</fullName>
        <ecNumber evidence="1">3.1.1.29</ecNumber>
    </recommendedName>
</protein>
<dbReference type="GO" id="GO:0004045">
    <property type="term" value="F:peptidyl-tRNA hydrolase activity"/>
    <property type="evidence" value="ECO:0007669"/>
    <property type="project" value="UniProtKB-EC"/>
</dbReference>
<dbReference type="Proteomes" id="UP000284842">
    <property type="component" value="Unassembled WGS sequence"/>
</dbReference>
<proteinExistence type="inferred from homology"/>
<gene>
    <name evidence="6" type="ORF">CVT24_003335</name>
</gene>
<dbReference type="OrthoDB" id="1711136at2759"/>
<evidence type="ECO:0000256" key="2">
    <source>
        <dbReference type="ARBA" id="ARBA00022555"/>
    </source>
</evidence>
<sequence length="186" mass="20183">MSVYSLPRLFIAGLGNLPYPNTRHSIGQLVVDAVAERLGLRLRPTRDGFISNGQVLIGDTNVDVTLYKTKALMNISGRPIVAALRQTNASPSSMIVLTDSLSHRVTSLSVKLGGSANGHNGVKSIISALGGDMAFYRFRLGIGRDQTDAADYVMQRLSSHERQFWNDEGVDLVLKEIEKIAKKSAG</sequence>
<dbReference type="InterPro" id="IPR001328">
    <property type="entry name" value="Pept_tRNA_hydro"/>
</dbReference>
<evidence type="ECO:0000256" key="4">
    <source>
        <dbReference type="ARBA" id="ARBA00022884"/>
    </source>
</evidence>
<evidence type="ECO:0000313" key="7">
    <source>
        <dbReference type="Proteomes" id="UP000284842"/>
    </source>
</evidence>
<dbReference type="EC" id="3.1.1.29" evidence="1"/>
<comment type="similarity">
    <text evidence="5">Belongs to the PTH family.</text>
</comment>